<dbReference type="EMBL" id="FLQY01000395">
    <property type="protein sequence ID" value="SBT11119.1"/>
    <property type="molecule type" value="Genomic_DNA"/>
</dbReference>
<keyword evidence="4" id="KW-1185">Reference proteome</keyword>
<accession>A0A1A8Y1T9</accession>
<feature type="domain" description="FecR protein" evidence="2">
    <location>
        <begin position="79"/>
        <end position="184"/>
    </location>
</feature>
<feature type="compositionally biased region" description="Basic and acidic residues" evidence="1">
    <location>
        <begin position="201"/>
        <end position="215"/>
    </location>
</feature>
<dbReference type="AlphaFoldDB" id="A0A1A8Y1T9"/>
<evidence type="ECO:0000313" key="3">
    <source>
        <dbReference type="EMBL" id="SBT11119.1"/>
    </source>
</evidence>
<dbReference type="InterPro" id="IPR006860">
    <property type="entry name" value="FecR"/>
</dbReference>
<dbReference type="Pfam" id="PF04773">
    <property type="entry name" value="FecR"/>
    <property type="match status" value="1"/>
</dbReference>
<protein>
    <recommendedName>
        <fullName evidence="2">FecR protein domain-containing protein</fullName>
    </recommendedName>
</protein>
<evidence type="ECO:0000313" key="4">
    <source>
        <dbReference type="Proteomes" id="UP000199600"/>
    </source>
</evidence>
<name>A0A1A8Y1T9_9RHOO</name>
<evidence type="ECO:0000256" key="1">
    <source>
        <dbReference type="SAM" id="MobiDB-lite"/>
    </source>
</evidence>
<organism evidence="3 4">
    <name type="scientific">Candidatus Propionivibrio aalborgensis</name>
    <dbReference type="NCBI Taxonomy" id="1860101"/>
    <lineage>
        <taxon>Bacteria</taxon>
        <taxon>Pseudomonadati</taxon>
        <taxon>Pseudomonadota</taxon>
        <taxon>Betaproteobacteria</taxon>
        <taxon>Rhodocyclales</taxon>
        <taxon>Rhodocyclaceae</taxon>
        <taxon>Propionivibrio</taxon>
    </lineage>
</organism>
<dbReference type="PANTHER" id="PTHR38731">
    <property type="entry name" value="LIPL45-RELATED LIPOPROTEIN-RELATED"/>
    <property type="match status" value="1"/>
</dbReference>
<sequence length="265" mass="28343">MKRLYGNEFIRIINGESRLESSIMKARFFIVFLLSLIASVCFAQGAASVIFASGNAQIVGKDGRHRAAVRGAEVEVGETVETADGRVQLRFSDGANMSLQPDTRFRIDEFRLVEKSGKASSDDRSFFSLLKGGFRTITGLIGKLRREQYKVDAVVATIGIRGTDYSAQLSESGLTVSTFGGLVEVCTDAGCSQVAPGETVHVTDRKSKPRNEERGTGGALNVPATPALPPPKPIEVLPAVTPPVQAPSTVPSMPGPSYSIPMTRP</sequence>
<proteinExistence type="predicted"/>
<feature type="region of interest" description="Disordered" evidence="1">
    <location>
        <begin position="198"/>
        <end position="265"/>
    </location>
</feature>
<dbReference type="Proteomes" id="UP000199600">
    <property type="component" value="Unassembled WGS sequence"/>
</dbReference>
<gene>
    <name evidence="3" type="ORF">PROAA_90021</name>
</gene>
<dbReference type="PANTHER" id="PTHR38731:SF1">
    <property type="entry name" value="FECR PROTEIN DOMAIN-CONTAINING PROTEIN"/>
    <property type="match status" value="1"/>
</dbReference>
<reference evidence="3 4" key="1">
    <citation type="submission" date="2016-06" db="EMBL/GenBank/DDBJ databases">
        <authorList>
            <person name="Kjaerup R.B."/>
            <person name="Dalgaard T.S."/>
            <person name="Juul-Madsen H.R."/>
        </authorList>
    </citation>
    <scope>NUCLEOTIDE SEQUENCE [LARGE SCALE GENOMIC DNA]</scope>
    <source>
        <strain evidence="3">2</strain>
    </source>
</reference>
<dbReference type="Gene3D" id="2.60.120.1440">
    <property type="match status" value="1"/>
</dbReference>
<evidence type="ECO:0000259" key="2">
    <source>
        <dbReference type="Pfam" id="PF04773"/>
    </source>
</evidence>